<dbReference type="CDD" id="cd18791">
    <property type="entry name" value="SF2_C_RHA"/>
    <property type="match status" value="1"/>
</dbReference>
<dbReference type="STRING" id="686832.A0A0C3CFI3"/>
<dbReference type="PANTHER" id="PTHR18934">
    <property type="entry name" value="ATP-DEPENDENT RNA HELICASE"/>
    <property type="match status" value="1"/>
</dbReference>
<keyword evidence="5" id="KW-0067">ATP-binding</keyword>
<dbReference type="PROSITE" id="PS00690">
    <property type="entry name" value="DEAH_ATP_HELICASE"/>
    <property type="match status" value="1"/>
</dbReference>
<dbReference type="Pfam" id="PF00271">
    <property type="entry name" value="Helicase_C"/>
    <property type="match status" value="1"/>
</dbReference>
<dbReference type="PROSITE" id="PS51192">
    <property type="entry name" value="HELICASE_ATP_BIND_1"/>
    <property type="match status" value="1"/>
</dbReference>
<reference evidence="10" key="2">
    <citation type="submission" date="2015-01" db="EMBL/GenBank/DDBJ databases">
        <title>Evolutionary Origins and Diversification of the Mycorrhizal Mutualists.</title>
        <authorList>
            <consortium name="DOE Joint Genome Institute"/>
            <consortium name="Mycorrhizal Genomics Consortium"/>
            <person name="Kohler A."/>
            <person name="Kuo A."/>
            <person name="Nagy L.G."/>
            <person name="Floudas D."/>
            <person name="Copeland A."/>
            <person name="Barry K.W."/>
            <person name="Cichocki N."/>
            <person name="Veneault-Fourrey C."/>
            <person name="LaButti K."/>
            <person name="Lindquist E.A."/>
            <person name="Lipzen A."/>
            <person name="Lundell T."/>
            <person name="Morin E."/>
            <person name="Murat C."/>
            <person name="Riley R."/>
            <person name="Ohm R."/>
            <person name="Sun H."/>
            <person name="Tunlid A."/>
            <person name="Henrissat B."/>
            <person name="Grigoriev I.V."/>
            <person name="Hibbett D.S."/>
            <person name="Martin F."/>
        </authorList>
    </citation>
    <scope>NUCLEOTIDE SEQUENCE [LARGE SCALE GENOMIC DNA]</scope>
    <source>
        <strain evidence="10">h7</strain>
    </source>
</reference>
<dbReference type="Pfam" id="PF21010">
    <property type="entry name" value="HA2_C"/>
    <property type="match status" value="1"/>
</dbReference>
<comment type="catalytic activity">
    <reaction evidence="6">
        <text>ATP + H2O = ADP + phosphate + H(+)</text>
        <dbReference type="Rhea" id="RHEA:13065"/>
        <dbReference type="ChEBI" id="CHEBI:15377"/>
        <dbReference type="ChEBI" id="CHEBI:15378"/>
        <dbReference type="ChEBI" id="CHEBI:30616"/>
        <dbReference type="ChEBI" id="CHEBI:43474"/>
        <dbReference type="ChEBI" id="CHEBI:456216"/>
        <dbReference type="EC" id="3.6.4.13"/>
    </reaction>
</comment>
<dbReference type="InterPro" id="IPR048333">
    <property type="entry name" value="HA2_WH"/>
</dbReference>
<dbReference type="EC" id="3.6.4.13" evidence="1"/>
<name>A0A0C3CFI3_HEBCY</name>
<dbReference type="SMART" id="SM00490">
    <property type="entry name" value="HELICc"/>
    <property type="match status" value="1"/>
</dbReference>
<dbReference type="InterPro" id="IPR027417">
    <property type="entry name" value="P-loop_NTPase"/>
</dbReference>
<dbReference type="GO" id="GO:0045943">
    <property type="term" value="P:positive regulation of transcription by RNA polymerase I"/>
    <property type="evidence" value="ECO:0007669"/>
    <property type="project" value="TreeGrafter"/>
</dbReference>
<dbReference type="Proteomes" id="UP000053424">
    <property type="component" value="Unassembled WGS sequence"/>
</dbReference>
<dbReference type="GO" id="GO:0005524">
    <property type="term" value="F:ATP binding"/>
    <property type="evidence" value="ECO:0007669"/>
    <property type="project" value="UniProtKB-KW"/>
</dbReference>
<evidence type="ECO:0000256" key="5">
    <source>
        <dbReference type="ARBA" id="ARBA00022840"/>
    </source>
</evidence>
<dbReference type="Pfam" id="PF04408">
    <property type="entry name" value="WHD_HA2"/>
    <property type="match status" value="1"/>
</dbReference>
<keyword evidence="10" id="KW-1185">Reference proteome</keyword>
<evidence type="ECO:0000256" key="6">
    <source>
        <dbReference type="ARBA" id="ARBA00047984"/>
    </source>
</evidence>
<evidence type="ECO:0000313" key="10">
    <source>
        <dbReference type="Proteomes" id="UP000053424"/>
    </source>
</evidence>
<feature type="domain" description="Helicase C-terminal" evidence="8">
    <location>
        <begin position="241"/>
        <end position="419"/>
    </location>
</feature>
<dbReference type="Gene3D" id="3.40.50.300">
    <property type="entry name" value="P-loop containing nucleotide triphosphate hydrolases"/>
    <property type="match status" value="2"/>
</dbReference>
<dbReference type="Gene3D" id="1.20.120.1080">
    <property type="match status" value="1"/>
</dbReference>
<dbReference type="InterPro" id="IPR011709">
    <property type="entry name" value="DEAD-box_helicase_OB_fold"/>
</dbReference>
<evidence type="ECO:0000256" key="1">
    <source>
        <dbReference type="ARBA" id="ARBA00012552"/>
    </source>
</evidence>
<evidence type="ECO:0000313" key="9">
    <source>
        <dbReference type="EMBL" id="KIM42949.1"/>
    </source>
</evidence>
<evidence type="ECO:0000259" key="8">
    <source>
        <dbReference type="PROSITE" id="PS51194"/>
    </source>
</evidence>
<dbReference type="InterPro" id="IPR001650">
    <property type="entry name" value="Helicase_C-like"/>
</dbReference>
<organism evidence="9 10">
    <name type="scientific">Hebeloma cylindrosporum</name>
    <dbReference type="NCBI Taxonomy" id="76867"/>
    <lineage>
        <taxon>Eukaryota</taxon>
        <taxon>Fungi</taxon>
        <taxon>Dikarya</taxon>
        <taxon>Basidiomycota</taxon>
        <taxon>Agaricomycotina</taxon>
        <taxon>Agaricomycetes</taxon>
        <taxon>Agaricomycetidae</taxon>
        <taxon>Agaricales</taxon>
        <taxon>Agaricineae</taxon>
        <taxon>Hymenogastraceae</taxon>
        <taxon>Hebeloma</taxon>
    </lineage>
</organism>
<dbReference type="Pfam" id="PF00270">
    <property type="entry name" value="DEAD"/>
    <property type="match status" value="1"/>
</dbReference>
<keyword evidence="4" id="KW-0347">Helicase</keyword>
<gene>
    <name evidence="9" type="ORF">M413DRAFT_443772</name>
</gene>
<dbReference type="InterPro" id="IPR014001">
    <property type="entry name" value="Helicase_ATP-bd"/>
</dbReference>
<dbReference type="PROSITE" id="PS51194">
    <property type="entry name" value="HELICASE_CTER"/>
    <property type="match status" value="1"/>
</dbReference>
<dbReference type="AlphaFoldDB" id="A0A0C3CFI3"/>
<dbReference type="SUPFAM" id="SSF52540">
    <property type="entry name" value="P-loop containing nucleoside triphosphate hydrolases"/>
    <property type="match status" value="1"/>
</dbReference>
<dbReference type="InterPro" id="IPR011545">
    <property type="entry name" value="DEAD/DEAH_box_helicase_dom"/>
</dbReference>
<dbReference type="GO" id="GO:0003724">
    <property type="term" value="F:RNA helicase activity"/>
    <property type="evidence" value="ECO:0007669"/>
    <property type="project" value="UniProtKB-EC"/>
</dbReference>
<evidence type="ECO:0000259" key="7">
    <source>
        <dbReference type="PROSITE" id="PS51192"/>
    </source>
</evidence>
<reference evidence="9 10" key="1">
    <citation type="submission" date="2014-04" db="EMBL/GenBank/DDBJ databases">
        <authorList>
            <consortium name="DOE Joint Genome Institute"/>
            <person name="Kuo A."/>
            <person name="Gay G."/>
            <person name="Dore J."/>
            <person name="Kohler A."/>
            <person name="Nagy L.G."/>
            <person name="Floudas D."/>
            <person name="Copeland A."/>
            <person name="Barry K.W."/>
            <person name="Cichocki N."/>
            <person name="Veneault-Fourrey C."/>
            <person name="LaButti K."/>
            <person name="Lindquist E.A."/>
            <person name="Lipzen A."/>
            <person name="Lundell T."/>
            <person name="Morin E."/>
            <person name="Murat C."/>
            <person name="Sun H."/>
            <person name="Tunlid A."/>
            <person name="Henrissat B."/>
            <person name="Grigoriev I.V."/>
            <person name="Hibbett D.S."/>
            <person name="Martin F."/>
            <person name="Nordberg H.P."/>
            <person name="Cantor M.N."/>
            <person name="Hua S.X."/>
        </authorList>
    </citation>
    <scope>NUCLEOTIDE SEQUENCE [LARGE SCALE GENOMIC DNA]</scope>
    <source>
        <strain evidence="10">h7</strain>
    </source>
</reference>
<accession>A0A0C3CFI3</accession>
<dbReference type="HOGENOM" id="CLU_001832_5_11_1"/>
<dbReference type="SMART" id="SM00487">
    <property type="entry name" value="DEXDc"/>
    <property type="match status" value="1"/>
</dbReference>
<dbReference type="InterPro" id="IPR002464">
    <property type="entry name" value="DNA/RNA_helicase_DEAH_CS"/>
</dbReference>
<dbReference type="OrthoDB" id="10253254at2759"/>
<proteinExistence type="predicted"/>
<dbReference type="InterPro" id="IPR007502">
    <property type="entry name" value="Helicase-assoc_dom"/>
</dbReference>
<evidence type="ECO:0000256" key="3">
    <source>
        <dbReference type="ARBA" id="ARBA00022801"/>
    </source>
</evidence>
<dbReference type="GO" id="GO:0016787">
    <property type="term" value="F:hydrolase activity"/>
    <property type="evidence" value="ECO:0007669"/>
    <property type="project" value="UniProtKB-KW"/>
</dbReference>
<dbReference type="GO" id="GO:0005730">
    <property type="term" value="C:nucleolus"/>
    <property type="evidence" value="ECO:0007669"/>
    <property type="project" value="UniProtKB-ARBA"/>
</dbReference>
<dbReference type="PANTHER" id="PTHR18934:SF118">
    <property type="entry name" value="ATP-DEPENDENT RNA HELICASE DHX33"/>
    <property type="match status" value="1"/>
</dbReference>
<evidence type="ECO:0000256" key="4">
    <source>
        <dbReference type="ARBA" id="ARBA00022806"/>
    </source>
</evidence>
<dbReference type="SMART" id="SM00847">
    <property type="entry name" value="HA2"/>
    <property type="match status" value="1"/>
</dbReference>
<feature type="domain" description="Helicase ATP-binding" evidence="7">
    <location>
        <begin position="41"/>
        <end position="219"/>
    </location>
</feature>
<keyword evidence="2" id="KW-0547">Nucleotide-binding</keyword>
<dbReference type="GO" id="GO:0003725">
    <property type="term" value="F:double-stranded RNA binding"/>
    <property type="evidence" value="ECO:0007669"/>
    <property type="project" value="TreeGrafter"/>
</dbReference>
<keyword evidence="3" id="KW-0378">Hydrolase</keyword>
<dbReference type="EMBL" id="KN831776">
    <property type="protein sequence ID" value="KIM42949.1"/>
    <property type="molecule type" value="Genomic_DNA"/>
</dbReference>
<dbReference type="Pfam" id="PF07717">
    <property type="entry name" value="OB_NTP_bind"/>
    <property type="match status" value="1"/>
</dbReference>
<sequence length="674" mass="74749">MPKRRVSRSSGGTFQLLKVHSVDRNAQLYRLIPCSGRDALIEEIRANDVTILLGETGSGKTTQVPQYILESGLARNGMIAVTQPRKVAATSLAHRVAAEQNGTIGDLVGYAVRFDEKSSPQTRIKYLTDGMIVRELMSDSTLSNYSVIIVDEAHERTLRTDLLIANLKEIQKVRNQPQDAKGKGNANSTNPLKIVVMSATLDAEKFSKFYHNAKILYVKGRQHPVKIYHSAESQLDYADAALRTFFQIHTDRPPGDVLIFLPGQEDIESLQKSIDLFAKQLPSDKPAVLTCSMFAAQEHSQNNKAFNPPPPNTRKCILATNIAETSITIPGIKYVIDTRKCKEKQYLARLSGGGFDTLLTRDITKSSAMQRSGRAGREGSGVCFRLYTEDAFNNMAISGEPEILRCSLTSSILNLKCLGQNLEELDLMDKPDSDSIASALKTLWLLGAIDNNQKLTPSGRQMALFPLEPQYACAVVASKEYACTSEILDSVSVLSSSSKLFLDISEQRDAVAEARRKFRHGSGDHHTVLNAVRAYREIAASENKHARREWCRKHFLNERTFLEARDIREQLVVTCRRVGIDPSVSAKDNEDPVIRSMGHGLAGNSAFLQPDGTYKQTMGQTIVKVHPGSTLCDKKVPAIIYDDLMYTNQIYARGVSAIPKSFFMSLSVFKQRKA</sequence>
<dbReference type="GO" id="GO:1990904">
    <property type="term" value="C:ribonucleoprotein complex"/>
    <property type="evidence" value="ECO:0007669"/>
    <property type="project" value="UniProtKB-ARBA"/>
</dbReference>
<evidence type="ECO:0000256" key="2">
    <source>
        <dbReference type="ARBA" id="ARBA00022741"/>
    </source>
</evidence>
<protein>
    <recommendedName>
        <fullName evidence="1">RNA helicase</fullName>
        <ecNumber evidence="1">3.6.4.13</ecNumber>
    </recommendedName>
</protein>